<dbReference type="EMBL" id="CP031699">
    <property type="protein sequence ID" value="QEY24501.1"/>
    <property type="molecule type" value="Genomic_DNA"/>
</dbReference>
<feature type="signal peptide" evidence="2">
    <location>
        <begin position="1"/>
        <end position="21"/>
    </location>
</feature>
<feature type="domain" description="DUF4124" evidence="3">
    <location>
        <begin position="10"/>
        <end position="93"/>
    </location>
</feature>
<evidence type="ECO:0000256" key="2">
    <source>
        <dbReference type="SAM" id="SignalP"/>
    </source>
</evidence>
<evidence type="ECO:0000259" key="3">
    <source>
        <dbReference type="Pfam" id="PF13511"/>
    </source>
</evidence>
<evidence type="ECO:0000313" key="5">
    <source>
        <dbReference type="Proteomes" id="UP000325536"/>
    </source>
</evidence>
<dbReference type="OrthoDB" id="8601928at2"/>
<gene>
    <name evidence="4" type="ORF">D0T90_08480</name>
</gene>
<evidence type="ECO:0000256" key="1">
    <source>
        <dbReference type="SAM" id="Coils"/>
    </source>
</evidence>
<dbReference type="AlphaFoldDB" id="A0A5P3MUR2"/>
<dbReference type="KEGG" id="naq:D0T90_08480"/>
<proteinExistence type="predicted"/>
<keyword evidence="1" id="KW-0175">Coiled coil</keyword>
<dbReference type="Proteomes" id="UP000325536">
    <property type="component" value="Chromosome"/>
</dbReference>
<organism evidence="4 5">
    <name type="scientific">Neisseria animalis</name>
    <dbReference type="NCBI Taxonomy" id="492"/>
    <lineage>
        <taxon>Bacteria</taxon>
        <taxon>Pseudomonadati</taxon>
        <taxon>Pseudomonadota</taxon>
        <taxon>Betaproteobacteria</taxon>
        <taxon>Neisseriales</taxon>
        <taxon>Neisseriaceae</taxon>
        <taxon>Neisseria</taxon>
    </lineage>
</organism>
<reference evidence="4 5" key="1">
    <citation type="submission" date="2018-08" db="EMBL/GenBank/DDBJ databases">
        <title>Neisseria animalis ATCC 49930 complete genome.</title>
        <authorList>
            <person name="Veseli I.A."/>
            <person name="Mascarenhas dos Santos A.C."/>
            <person name="Buttler R."/>
            <person name="Pombert J.-F."/>
        </authorList>
    </citation>
    <scope>NUCLEOTIDE SEQUENCE [LARGE SCALE GENOMIC DNA]</scope>
    <source>
        <strain evidence="4 5">ATCC 49930</strain>
    </source>
</reference>
<feature type="coiled-coil region" evidence="1">
    <location>
        <begin position="126"/>
        <end position="183"/>
    </location>
</feature>
<keyword evidence="2" id="KW-0732">Signal</keyword>
<accession>A0A5P3MUR2</accession>
<dbReference type="Pfam" id="PF13511">
    <property type="entry name" value="DUF4124"/>
    <property type="match status" value="1"/>
</dbReference>
<feature type="chain" id="PRO_5031228423" evidence="2">
    <location>
        <begin position="22"/>
        <end position="187"/>
    </location>
</feature>
<protein>
    <submittedName>
        <fullName evidence="4">DUF4124 domain-containing protein</fullName>
    </submittedName>
</protein>
<dbReference type="InterPro" id="IPR025392">
    <property type="entry name" value="DUF4124"/>
</dbReference>
<sequence length="187" mass="20409">MMSRKFLVLCLCLMSPTAAWGKIYACEQGGRISYTDRPEARCRAADLSGITVGRYSSSRLQTAEAVAEPPKKQTAKAVKLKPKPTAAQKAAAQTKASGVQGSRANLKNTAPPRVPVKMQTAADSRRRILETELGNERKALEAAQKALAQARAVQNGHVDKARLDSLQEAVLDRRQNIRALQRELGRM</sequence>
<keyword evidence="5" id="KW-1185">Reference proteome</keyword>
<name>A0A5P3MUR2_NEIAN</name>
<evidence type="ECO:0000313" key="4">
    <source>
        <dbReference type="EMBL" id="QEY24501.1"/>
    </source>
</evidence>